<reference evidence="2 3" key="1">
    <citation type="submission" date="2020-08" db="EMBL/GenBank/DDBJ databases">
        <title>Cohnella phylogeny.</title>
        <authorList>
            <person name="Dunlap C."/>
        </authorList>
    </citation>
    <scope>NUCLEOTIDE SEQUENCE [LARGE SCALE GENOMIC DNA]</scope>
    <source>
        <strain evidence="2 3">DSM 25239</strain>
    </source>
</reference>
<comment type="caution">
    <text evidence="2">The sequence shown here is derived from an EMBL/GenBank/DDBJ whole genome shotgun (WGS) entry which is preliminary data.</text>
</comment>
<gene>
    <name evidence="2" type="ORF">H7B90_22000</name>
</gene>
<name>A0A841U2S5_9BACL</name>
<feature type="signal peptide" evidence="1">
    <location>
        <begin position="1"/>
        <end position="25"/>
    </location>
</feature>
<evidence type="ECO:0000313" key="2">
    <source>
        <dbReference type="EMBL" id="MBB6694079.1"/>
    </source>
</evidence>
<dbReference type="AlphaFoldDB" id="A0A841U2S5"/>
<organism evidence="2 3">
    <name type="scientific">Cohnella xylanilytica</name>
    <dbReference type="NCBI Taxonomy" id="557555"/>
    <lineage>
        <taxon>Bacteria</taxon>
        <taxon>Bacillati</taxon>
        <taxon>Bacillota</taxon>
        <taxon>Bacilli</taxon>
        <taxon>Bacillales</taxon>
        <taxon>Paenibacillaceae</taxon>
        <taxon>Cohnella</taxon>
    </lineage>
</organism>
<evidence type="ECO:0000256" key="1">
    <source>
        <dbReference type="SAM" id="SignalP"/>
    </source>
</evidence>
<proteinExistence type="predicted"/>
<keyword evidence="1" id="KW-0732">Signal</keyword>
<keyword evidence="3" id="KW-1185">Reference proteome</keyword>
<protein>
    <submittedName>
        <fullName evidence="2">Uncharacterized protein</fullName>
    </submittedName>
</protein>
<dbReference type="Proteomes" id="UP000553776">
    <property type="component" value="Unassembled WGS sequence"/>
</dbReference>
<feature type="chain" id="PRO_5033016907" evidence="1">
    <location>
        <begin position="26"/>
        <end position="63"/>
    </location>
</feature>
<dbReference type="EMBL" id="JACJVR010000085">
    <property type="protein sequence ID" value="MBB6694079.1"/>
    <property type="molecule type" value="Genomic_DNA"/>
</dbReference>
<sequence length="63" mass="6452">MKAKQVAVRCAMAALFLLAGYHLQAGGSHTDPPDVDGLSVVLGMTGGSDDGSLSDPPDVERLL</sequence>
<evidence type="ECO:0000313" key="3">
    <source>
        <dbReference type="Proteomes" id="UP000553776"/>
    </source>
</evidence>
<dbReference type="RefSeq" id="WP_185138054.1">
    <property type="nucleotide sequence ID" value="NZ_BORM01000025.1"/>
</dbReference>
<accession>A0A841U2S5</accession>